<protein>
    <submittedName>
        <fullName evidence="3">ATPase</fullName>
    </submittedName>
</protein>
<proteinExistence type="predicted"/>
<evidence type="ECO:0000313" key="3">
    <source>
        <dbReference type="EMBL" id="ACF43191.1"/>
    </source>
</evidence>
<keyword evidence="4" id="KW-1185">Reference proteome</keyword>
<dbReference type="OrthoDB" id="9801840at2"/>
<feature type="domain" description="DUF4143" evidence="2">
    <location>
        <begin position="223"/>
        <end position="369"/>
    </location>
</feature>
<dbReference type="Pfam" id="PF13173">
    <property type="entry name" value="AAA_14"/>
    <property type="match status" value="1"/>
</dbReference>
<dbReference type="HOGENOM" id="CLU_041527_0_0_10"/>
<dbReference type="RefSeq" id="WP_012507686.1">
    <property type="nucleotide sequence ID" value="NC_011060.1"/>
</dbReference>
<feature type="domain" description="AAA" evidence="1">
    <location>
        <begin position="34"/>
        <end position="167"/>
    </location>
</feature>
<dbReference type="EMBL" id="CP001110">
    <property type="protein sequence ID" value="ACF43191.1"/>
    <property type="molecule type" value="Genomic_DNA"/>
</dbReference>
<reference evidence="3 4" key="1">
    <citation type="submission" date="2008-06" db="EMBL/GenBank/DDBJ databases">
        <title>Complete sequence of Pelodictyon phaeoclathratiforme BU-1.</title>
        <authorList>
            <consortium name="US DOE Joint Genome Institute"/>
            <person name="Lucas S."/>
            <person name="Copeland A."/>
            <person name="Lapidus A."/>
            <person name="Glavina del Rio T."/>
            <person name="Dalin E."/>
            <person name="Tice H."/>
            <person name="Bruce D."/>
            <person name="Goodwin L."/>
            <person name="Pitluck S."/>
            <person name="Schmutz J."/>
            <person name="Larimer F."/>
            <person name="Land M."/>
            <person name="Hauser L."/>
            <person name="Kyrpides N."/>
            <person name="Mikhailova N."/>
            <person name="Liu Z."/>
            <person name="Li T."/>
            <person name="Zhao F."/>
            <person name="Overmann J."/>
            <person name="Bryant D.A."/>
            <person name="Richardson P."/>
        </authorList>
    </citation>
    <scope>NUCLEOTIDE SEQUENCE [LARGE SCALE GENOMIC DNA]</scope>
    <source>
        <strain evidence="4">DSM 5477 / BU-1</strain>
    </source>
</reference>
<dbReference type="PANTHER" id="PTHR33295:SF8">
    <property type="entry name" value="AAA+ ATPASE DOMAIN-CONTAINING PROTEIN"/>
    <property type="match status" value="1"/>
</dbReference>
<dbReference type="AlphaFoldDB" id="B4SF44"/>
<accession>B4SF44</accession>
<dbReference type="InterPro" id="IPR041682">
    <property type="entry name" value="AAA_14"/>
</dbReference>
<dbReference type="Proteomes" id="UP000002724">
    <property type="component" value="Chromosome"/>
</dbReference>
<dbReference type="KEGG" id="pph:Ppha_0904"/>
<organism evidence="3 4">
    <name type="scientific">Pelodictyon phaeoclathratiforme (strain DSM 5477 / BU-1)</name>
    <dbReference type="NCBI Taxonomy" id="324925"/>
    <lineage>
        <taxon>Bacteria</taxon>
        <taxon>Pseudomonadati</taxon>
        <taxon>Chlorobiota</taxon>
        <taxon>Chlorobiia</taxon>
        <taxon>Chlorobiales</taxon>
        <taxon>Chlorobiaceae</taxon>
        <taxon>Chlorobium/Pelodictyon group</taxon>
        <taxon>Pelodictyon</taxon>
    </lineage>
</organism>
<dbReference type="eggNOG" id="COG1373">
    <property type="taxonomic scope" value="Bacteria"/>
</dbReference>
<evidence type="ECO:0000259" key="1">
    <source>
        <dbReference type="Pfam" id="PF13173"/>
    </source>
</evidence>
<dbReference type="STRING" id="324925.Ppha_0904"/>
<evidence type="ECO:0000259" key="2">
    <source>
        <dbReference type="Pfam" id="PF13635"/>
    </source>
</evidence>
<dbReference type="Pfam" id="PF13635">
    <property type="entry name" value="DUF4143"/>
    <property type="match status" value="1"/>
</dbReference>
<dbReference type="SUPFAM" id="SSF52540">
    <property type="entry name" value="P-loop containing nucleoside triphosphate hydrolases"/>
    <property type="match status" value="1"/>
</dbReference>
<sequence length="428" mass="49444">MKKETIKQIIRDFHVTALPALKRRSLQVPLDTGKIITLVGVRRSGKTSLLFNVISDLLHKGVPITSILYVNFEDERLDLKTEELDLLLQAWQELYPNMLLDECSFFFDEIQNIAGWDKFVRRIYDRGTKNIFITGSNARFLSSDIATSLRGRTISYEVFPLSFSEYLTFKGVTPDLNSTHSIALINHHLENYLTHGGFPEVIGYDDALRNRVLQEYFNVMIYRDLIERYEIKNLPALKFFLKRIISSATKQFSVNNIYNELKSSGFKISKNLLYDYLEAAVNIYLAQILRKYSSSLVDRELGERKVYVIDTGLLNALDFKFSDDTGKALEQAVFLELKRREKEIYFFKDKSECDFIVKTGFDVTEAIQVSATISDAKTRHRELRGLTECCNRFGLRSGLIITLNGAEEFEHHGIAITVMPLYRWLLQK</sequence>
<gene>
    <name evidence="3" type="ordered locus">Ppha_0904</name>
</gene>
<dbReference type="InterPro" id="IPR027417">
    <property type="entry name" value="P-loop_NTPase"/>
</dbReference>
<evidence type="ECO:0000313" key="4">
    <source>
        <dbReference type="Proteomes" id="UP000002724"/>
    </source>
</evidence>
<name>B4SF44_PELPB</name>
<dbReference type="PANTHER" id="PTHR33295">
    <property type="entry name" value="ATPASE"/>
    <property type="match status" value="1"/>
</dbReference>
<dbReference type="InterPro" id="IPR025420">
    <property type="entry name" value="DUF4143"/>
</dbReference>